<dbReference type="CDD" id="cd22906">
    <property type="entry name" value="HFD_DRAP1"/>
    <property type="match status" value="1"/>
</dbReference>
<evidence type="ECO:0000313" key="11">
    <source>
        <dbReference type="Proteomes" id="UP000094112"/>
    </source>
</evidence>
<dbReference type="SUPFAM" id="SSF47113">
    <property type="entry name" value="Histone-fold"/>
    <property type="match status" value="1"/>
</dbReference>
<proteinExistence type="predicted"/>
<dbReference type="InterPro" id="IPR015943">
    <property type="entry name" value="WD40/YVTN_repeat-like_dom_sf"/>
</dbReference>
<dbReference type="STRING" id="683960.A0A1E3P729"/>
<dbReference type="Pfam" id="PF15901">
    <property type="entry name" value="Sortilin_C"/>
    <property type="match status" value="2"/>
</dbReference>
<dbReference type="GO" id="GO:0006895">
    <property type="term" value="P:Golgi to endosome transport"/>
    <property type="evidence" value="ECO:0007669"/>
    <property type="project" value="TreeGrafter"/>
</dbReference>
<dbReference type="InterPro" id="IPR006581">
    <property type="entry name" value="VPS10"/>
</dbReference>
<dbReference type="Pfam" id="PF00808">
    <property type="entry name" value="CBFD_NFYB_HMF"/>
    <property type="match status" value="1"/>
</dbReference>
<evidence type="ECO:0000256" key="8">
    <source>
        <dbReference type="SAM" id="SignalP"/>
    </source>
</evidence>
<dbReference type="GO" id="GO:0016020">
    <property type="term" value="C:membrane"/>
    <property type="evidence" value="ECO:0007669"/>
    <property type="project" value="UniProtKB-SubCell"/>
</dbReference>
<evidence type="ECO:0000256" key="6">
    <source>
        <dbReference type="ARBA" id="ARBA00023180"/>
    </source>
</evidence>
<keyword evidence="8" id="KW-0732">Signal</keyword>
<evidence type="ECO:0000256" key="1">
    <source>
        <dbReference type="ARBA" id="ARBA00004370"/>
    </source>
</evidence>
<feature type="chain" id="PRO_5009133704" description="VPS10 domain-containing protein" evidence="8">
    <location>
        <begin position="21"/>
        <end position="1622"/>
    </location>
</feature>
<evidence type="ECO:0000259" key="9">
    <source>
        <dbReference type="SMART" id="SM00602"/>
    </source>
</evidence>
<dbReference type="CDD" id="cd15482">
    <property type="entry name" value="Sialidase_non-viral"/>
    <property type="match status" value="1"/>
</dbReference>
<dbReference type="SUPFAM" id="SSF110296">
    <property type="entry name" value="Oligoxyloglucan reducing end-specific cellobiohydrolase"/>
    <property type="match status" value="3"/>
</dbReference>
<evidence type="ECO:0000256" key="3">
    <source>
        <dbReference type="ARBA" id="ARBA00022737"/>
    </source>
</evidence>
<dbReference type="Proteomes" id="UP000094112">
    <property type="component" value="Unassembled WGS sequence"/>
</dbReference>
<dbReference type="Gene3D" id="2.10.70.80">
    <property type="match status" value="2"/>
</dbReference>
<dbReference type="SMART" id="SM00602">
    <property type="entry name" value="VPS10"/>
    <property type="match status" value="2"/>
</dbReference>
<dbReference type="EMBL" id="KV454209">
    <property type="protein sequence ID" value="ODQ60762.1"/>
    <property type="molecule type" value="Genomic_DNA"/>
</dbReference>
<dbReference type="Gene3D" id="1.10.20.10">
    <property type="entry name" value="Histone, subunit A"/>
    <property type="match status" value="1"/>
</dbReference>
<protein>
    <recommendedName>
        <fullName evidence="9">VPS10 domain-containing protein</fullName>
    </recommendedName>
</protein>
<name>A0A1E3P729_WICAA</name>
<dbReference type="InterPro" id="IPR009072">
    <property type="entry name" value="Histone-fold"/>
</dbReference>
<organism evidence="10 11">
    <name type="scientific">Wickerhamomyces anomalus (strain ATCC 58044 / CBS 1984 / NCYC 433 / NRRL Y-366-8)</name>
    <name type="common">Yeast</name>
    <name type="synonym">Hansenula anomala</name>
    <dbReference type="NCBI Taxonomy" id="683960"/>
    <lineage>
        <taxon>Eukaryota</taxon>
        <taxon>Fungi</taxon>
        <taxon>Dikarya</taxon>
        <taxon>Ascomycota</taxon>
        <taxon>Saccharomycotina</taxon>
        <taxon>Saccharomycetes</taxon>
        <taxon>Phaffomycetales</taxon>
        <taxon>Wickerhamomycetaceae</taxon>
        <taxon>Wickerhamomyces</taxon>
    </lineage>
</organism>
<dbReference type="GO" id="GO:0005794">
    <property type="term" value="C:Golgi apparatus"/>
    <property type="evidence" value="ECO:0007669"/>
    <property type="project" value="TreeGrafter"/>
</dbReference>
<accession>A0A1E3P729</accession>
<feature type="domain" description="VPS10" evidence="9">
    <location>
        <begin position="701"/>
        <end position="1333"/>
    </location>
</feature>
<reference evidence="10 11" key="1">
    <citation type="journal article" date="2016" name="Proc. Natl. Acad. Sci. U.S.A.">
        <title>Comparative genomics of biotechnologically important yeasts.</title>
        <authorList>
            <person name="Riley R."/>
            <person name="Haridas S."/>
            <person name="Wolfe K.H."/>
            <person name="Lopes M.R."/>
            <person name="Hittinger C.T."/>
            <person name="Goeker M."/>
            <person name="Salamov A.A."/>
            <person name="Wisecaver J.H."/>
            <person name="Long T.M."/>
            <person name="Calvey C.H."/>
            <person name="Aerts A.L."/>
            <person name="Barry K.W."/>
            <person name="Choi C."/>
            <person name="Clum A."/>
            <person name="Coughlan A.Y."/>
            <person name="Deshpande S."/>
            <person name="Douglass A.P."/>
            <person name="Hanson S.J."/>
            <person name="Klenk H.-P."/>
            <person name="LaButti K.M."/>
            <person name="Lapidus A."/>
            <person name="Lindquist E.A."/>
            <person name="Lipzen A.M."/>
            <person name="Meier-Kolthoff J.P."/>
            <person name="Ohm R.A."/>
            <person name="Otillar R.P."/>
            <person name="Pangilinan J.L."/>
            <person name="Peng Y."/>
            <person name="Rokas A."/>
            <person name="Rosa C.A."/>
            <person name="Scheuner C."/>
            <person name="Sibirny A.A."/>
            <person name="Slot J.C."/>
            <person name="Stielow J.B."/>
            <person name="Sun H."/>
            <person name="Kurtzman C.P."/>
            <person name="Blackwell M."/>
            <person name="Grigoriev I.V."/>
            <person name="Jeffries T.W."/>
        </authorList>
    </citation>
    <scope>NUCLEOTIDE SEQUENCE [LARGE SCALE GENOMIC DNA]</scope>
    <source>
        <strain evidence="11">ATCC 58044 / CBS 1984 / NCYC 433 / NRRL Y-366-8</strain>
    </source>
</reference>
<dbReference type="PANTHER" id="PTHR12106">
    <property type="entry name" value="SORTILIN RELATED"/>
    <property type="match status" value="1"/>
</dbReference>
<sequence>MKVILGLTYLVVALLKVVVADFAPEIHSQVSDHVSESILYFDDSPVLLNLNGKSLLRSQDDGKNWEKVLDDVQNFYIDKIKKDRVFAFSSKSTHYVSNDQGKSWDTFKVEIDPNLNYEVNVNSKNTDEVLLAFIECDKEGNCKNDVFYTTDGFKNDPKILIPNVSYCTFTKSNGVFDAGDDSRILCLKSERDTHGYIRQTQIITSTDFFKTQETINDTTGILATSYVLEINVIQSFIVATVQTDKYGATGSSAVLYVSKDGYEFTKAVIDAAIVSDSFSFLPSSKSSLHISVWGFSEDGKQVSDILSSDSEGIHFKKLLENIEGNFLGFVNLEKVETIEGVWIANVMEGYDSSTLAPLSKSKITFDDGRTWDYLKTSNCPGDESCSLNLLSLEERRGDGQGATGATPGILLAVGSTGTSLDKNILNMHTYASRDGGLNWEKTLDEPTIFAFGDLGNVIVAAPYVKSDRRKENLLTSKLYYSLDQAKTWQSFSIDKDIFPYLLTTTIDGTSTKFILSGLFRPQNSNENSQVLYSLDFAKAFDSTCGDGDMETWYGRTDDDGNGQCIFGHKDIFKRRKQDAKCFVNKVFEDLKVEEVACQCTDGDYECNFGFLKNSKGECAPDYNAITKICADSSNKELKLQSKRKIPGNLCEGGSVDLSEKSFNCDDALLKANKIQTSETSFQGRIARYMFLDQTKGHSSDETILVRTTRNEVFISHDAGKSFKKYQTDDEIYEIYLNPYFKDDVVLITTNKKLHISNDRANTFQIVSAPSSINVFGLPVLTFNNQTDASFIFYGDENCESRFSENCKSVAFITKDRGQSWKSLAKNVRTCDFVGARYTKFNADKNTIYCQVLEKDGFSLISSEDEFANQKTLYDRIVGFATTTHYTVVAAVEGDSLKAYVTVDGETFAEALFPSNFKVNKQQAYTILGSETGAIFLHVTTNERAGSEFGSILKSNSNGTSYVLSERFVNRNEYGFVDYERVEGLEGIAIINTVSNNEEAKQGSRKQLKSQITFNDGSDWDLLQPPSTDSEGKKFSCVGKSLSECSLHLHGYTERKDYRDTFSSGSATGVLLGVGNVGDTLGAFDDASTFITTDGGSTWKEAKKGVYQWEFGDRGSIIVLVNDQTNTDTIHYSLDEGQSWNDYKFSEDLVKVEDIVTVPSDTSKRFLLIANSPANRGEETKTFALDFENVFARQCVLDLDDPDKDDFEYWSPKHPFSTTNCLFGHEAQYLRRLSDHSDCFIGSAPLSSAFKVVRNCPCTRRDYECDFNYVKASDGTCKLVEGLEPADNSQICKIDKDAFEYFEPTGYRKIALSTCEGGQEFDKLDPIPCPGKEDEFQKKRGGKLKGFGLAVVIIAPILVFLFAVWFVYEKGIRRNGGFQRFGEIRLGEEDDLIENNATDKVVNSIIRGGVTVIAAGIATFKMFRIFDNFLINKVKSIFSRNTRYARRGAGYNAVRDGDFRDDEEEDILGDVIDDDDYDIDDDGEVLNEEQAPAAEAEEDDLGLDDAPEGDEYTDDQNLFNCLFIIKMSPKFDDIKTHFPAARIKKLMQSDEDIGKVAQATPVVVGRALEFFLASLVDAAGTEAKDAGTKRVTAQHVKQAIQKNENFDFLVESVCKADGNGSEQ</sequence>
<dbReference type="OrthoDB" id="443634at2759"/>
<evidence type="ECO:0000256" key="2">
    <source>
        <dbReference type="ARBA" id="ARBA00022692"/>
    </source>
</evidence>
<dbReference type="InterPro" id="IPR050310">
    <property type="entry name" value="VPS10-sortilin"/>
</dbReference>
<keyword evidence="11" id="KW-1185">Reference proteome</keyword>
<dbReference type="GO" id="GO:0006896">
    <property type="term" value="P:Golgi to vacuole transport"/>
    <property type="evidence" value="ECO:0007669"/>
    <property type="project" value="TreeGrafter"/>
</dbReference>
<dbReference type="PANTHER" id="PTHR12106:SF27">
    <property type="entry name" value="SORTILIN-RELATED RECEPTOR"/>
    <property type="match status" value="1"/>
</dbReference>
<feature type="transmembrane region" description="Helical" evidence="7">
    <location>
        <begin position="1346"/>
        <end position="1367"/>
    </location>
</feature>
<evidence type="ECO:0000256" key="7">
    <source>
        <dbReference type="SAM" id="Phobius"/>
    </source>
</evidence>
<keyword evidence="3" id="KW-0677">Repeat</keyword>
<dbReference type="GO" id="GO:0046982">
    <property type="term" value="F:protein heterodimerization activity"/>
    <property type="evidence" value="ECO:0007669"/>
    <property type="project" value="InterPro"/>
</dbReference>
<keyword evidence="5 7" id="KW-0472">Membrane</keyword>
<dbReference type="Gene3D" id="2.130.10.10">
    <property type="entry name" value="YVTN repeat-like/Quinoprotein amine dehydrogenase"/>
    <property type="match status" value="2"/>
</dbReference>
<dbReference type="Gene3D" id="3.30.60.270">
    <property type="match status" value="2"/>
</dbReference>
<feature type="signal peptide" evidence="8">
    <location>
        <begin position="1"/>
        <end position="20"/>
    </location>
</feature>
<gene>
    <name evidence="10" type="ORF">WICANDRAFT_61327</name>
</gene>
<comment type="subcellular location">
    <subcellularLocation>
        <location evidence="1">Membrane</location>
    </subcellularLocation>
</comment>
<dbReference type="InterPro" id="IPR031777">
    <property type="entry name" value="Sortilin_C"/>
</dbReference>
<dbReference type="InterPro" id="IPR031778">
    <property type="entry name" value="Sortilin_N"/>
</dbReference>
<keyword evidence="4 7" id="KW-1133">Transmembrane helix</keyword>
<dbReference type="RefSeq" id="XP_019039969.1">
    <property type="nucleotide sequence ID" value="XM_019183158.1"/>
</dbReference>
<keyword evidence="2 7" id="KW-0812">Transmembrane</keyword>
<dbReference type="InterPro" id="IPR003958">
    <property type="entry name" value="CBFA_NFYB_domain"/>
</dbReference>
<keyword evidence="6" id="KW-0325">Glycoprotein</keyword>
<evidence type="ECO:0000256" key="5">
    <source>
        <dbReference type="ARBA" id="ARBA00023136"/>
    </source>
</evidence>
<dbReference type="Pfam" id="PF15902">
    <property type="entry name" value="Sortilin-Vps10"/>
    <property type="match status" value="2"/>
</dbReference>
<dbReference type="FunFam" id="3.30.60.270:FF:000005">
    <property type="entry name" value="Sortilin"/>
    <property type="match status" value="1"/>
</dbReference>
<evidence type="ECO:0000256" key="4">
    <source>
        <dbReference type="ARBA" id="ARBA00022989"/>
    </source>
</evidence>
<dbReference type="GeneID" id="30200404"/>
<evidence type="ECO:0000313" key="10">
    <source>
        <dbReference type="EMBL" id="ODQ60762.1"/>
    </source>
</evidence>
<dbReference type="GO" id="GO:0005829">
    <property type="term" value="C:cytosol"/>
    <property type="evidence" value="ECO:0007669"/>
    <property type="project" value="GOC"/>
</dbReference>
<feature type="domain" description="VPS10" evidence="9">
    <location>
        <begin position="44"/>
        <end position="667"/>
    </location>
</feature>
<dbReference type="GO" id="GO:0006623">
    <property type="term" value="P:protein targeting to vacuole"/>
    <property type="evidence" value="ECO:0007669"/>
    <property type="project" value="TreeGrafter"/>
</dbReference>